<dbReference type="Gene3D" id="1.10.10.10">
    <property type="entry name" value="Winged helix-like DNA-binding domain superfamily/Winged helix DNA-binding domain"/>
    <property type="match status" value="1"/>
</dbReference>
<feature type="non-terminal residue" evidence="1">
    <location>
        <position position="1"/>
    </location>
</feature>
<comment type="caution">
    <text evidence="1">The sequence shown here is derived from an EMBL/GenBank/DDBJ whole genome shotgun (WGS) entry which is preliminary data.</text>
</comment>
<dbReference type="EMBL" id="BARW01030789">
    <property type="protein sequence ID" value="GAJ09716.1"/>
    <property type="molecule type" value="Genomic_DNA"/>
</dbReference>
<organism evidence="1">
    <name type="scientific">marine sediment metagenome</name>
    <dbReference type="NCBI Taxonomy" id="412755"/>
    <lineage>
        <taxon>unclassified sequences</taxon>
        <taxon>metagenomes</taxon>
        <taxon>ecological metagenomes</taxon>
    </lineage>
</organism>
<proteinExistence type="predicted"/>
<sequence length="41" mass="4758">LIEKGLISIEQNNKKKFVKLTSKGLDVYNRLEEINKLINVN</sequence>
<accession>X1V9L1</accession>
<dbReference type="InterPro" id="IPR036388">
    <property type="entry name" value="WH-like_DNA-bd_sf"/>
</dbReference>
<evidence type="ECO:0008006" key="2">
    <source>
        <dbReference type="Google" id="ProtNLM"/>
    </source>
</evidence>
<protein>
    <recommendedName>
        <fullName evidence="2">ArnR1-like winged helix-turn-helix domain-containing protein</fullName>
    </recommendedName>
</protein>
<gene>
    <name evidence="1" type="ORF">S12H4_49133</name>
</gene>
<reference evidence="1" key="1">
    <citation type="journal article" date="2014" name="Front. Microbiol.">
        <title>High frequency of phylogenetically diverse reductive dehalogenase-homologous genes in deep subseafloor sedimentary metagenomes.</title>
        <authorList>
            <person name="Kawai M."/>
            <person name="Futagami T."/>
            <person name="Toyoda A."/>
            <person name="Takaki Y."/>
            <person name="Nishi S."/>
            <person name="Hori S."/>
            <person name="Arai W."/>
            <person name="Tsubouchi T."/>
            <person name="Morono Y."/>
            <person name="Uchiyama I."/>
            <person name="Ito T."/>
            <person name="Fujiyama A."/>
            <person name="Inagaki F."/>
            <person name="Takami H."/>
        </authorList>
    </citation>
    <scope>NUCLEOTIDE SEQUENCE</scope>
    <source>
        <strain evidence="1">Expedition CK06-06</strain>
    </source>
</reference>
<evidence type="ECO:0000313" key="1">
    <source>
        <dbReference type="EMBL" id="GAJ09716.1"/>
    </source>
</evidence>
<dbReference type="SUPFAM" id="SSF46785">
    <property type="entry name" value="Winged helix' DNA-binding domain"/>
    <property type="match status" value="1"/>
</dbReference>
<name>X1V9L1_9ZZZZ</name>
<dbReference type="AlphaFoldDB" id="X1V9L1"/>
<dbReference type="InterPro" id="IPR036390">
    <property type="entry name" value="WH_DNA-bd_sf"/>
</dbReference>